<dbReference type="InterPro" id="IPR036691">
    <property type="entry name" value="Endo/exonu/phosph_ase_sf"/>
</dbReference>
<evidence type="ECO:0008006" key="3">
    <source>
        <dbReference type="Google" id="ProtNLM"/>
    </source>
</evidence>
<evidence type="ECO:0000313" key="2">
    <source>
        <dbReference type="Proteomes" id="UP001164746"/>
    </source>
</evidence>
<gene>
    <name evidence="1" type="ORF">MAR_007572</name>
</gene>
<dbReference type="Proteomes" id="UP001164746">
    <property type="component" value="Chromosome 1"/>
</dbReference>
<keyword evidence="2" id="KW-1185">Reference proteome</keyword>
<organism evidence="1 2">
    <name type="scientific">Mya arenaria</name>
    <name type="common">Soft-shell clam</name>
    <dbReference type="NCBI Taxonomy" id="6604"/>
    <lineage>
        <taxon>Eukaryota</taxon>
        <taxon>Metazoa</taxon>
        <taxon>Spiralia</taxon>
        <taxon>Lophotrochozoa</taxon>
        <taxon>Mollusca</taxon>
        <taxon>Bivalvia</taxon>
        <taxon>Autobranchia</taxon>
        <taxon>Heteroconchia</taxon>
        <taxon>Euheterodonta</taxon>
        <taxon>Imparidentia</taxon>
        <taxon>Neoheterodontei</taxon>
        <taxon>Myida</taxon>
        <taxon>Myoidea</taxon>
        <taxon>Myidae</taxon>
        <taxon>Mya</taxon>
    </lineage>
</organism>
<dbReference type="SUPFAM" id="SSF56219">
    <property type="entry name" value="DNase I-like"/>
    <property type="match status" value="1"/>
</dbReference>
<accession>A0ABY7DBN6</accession>
<reference evidence="1" key="1">
    <citation type="submission" date="2022-11" db="EMBL/GenBank/DDBJ databases">
        <title>Centuries of genome instability and evolution in soft-shell clam transmissible cancer (bioRxiv).</title>
        <authorList>
            <person name="Hart S.F.M."/>
            <person name="Yonemitsu M.A."/>
            <person name="Giersch R.M."/>
            <person name="Beal B.F."/>
            <person name="Arriagada G."/>
            <person name="Davis B.W."/>
            <person name="Ostrander E.A."/>
            <person name="Goff S.P."/>
            <person name="Metzger M.J."/>
        </authorList>
    </citation>
    <scope>NUCLEOTIDE SEQUENCE</scope>
    <source>
        <strain evidence="1">MELC-2E11</strain>
        <tissue evidence="1">Siphon/mantle</tissue>
    </source>
</reference>
<dbReference type="Gene3D" id="3.60.10.10">
    <property type="entry name" value="Endonuclease/exonuclease/phosphatase"/>
    <property type="match status" value="1"/>
</dbReference>
<protein>
    <recommendedName>
        <fullName evidence="3">Endonuclease/exonuclease/phosphatase domain-containing protein</fullName>
    </recommendedName>
</protein>
<dbReference type="EMBL" id="CP111012">
    <property type="protein sequence ID" value="WAQ95101.1"/>
    <property type="molecule type" value="Genomic_DNA"/>
</dbReference>
<evidence type="ECO:0000313" key="1">
    <source>
        <dbReference type="EMBL" id="WAQ95101.1"/>
    </source>
</evidence>
<proteinExistence type="predicted"/>
<name>A0ABY7DBN6_MYAAR</name>
<sequence>MLLTIAGAVHPNPGPLSSTSSVPTSSIADLIDTGLSDVVAIYARVCIQWYRRFDLEMIGLESLLIDLTVQHRKLLIEGFYNPQTIITITKRIDNTFTRNSNILIVGDFNVNVLDSPTKIVSRLLSSYNAHQLITKPTNFNKHSSTLIDLMIMNHHE</sequence>